<dbReference type="AlphaFoldDB" id="A0A8X8YGF9"/>
<dbReference type="Proteomes" id="UP000298416">
    <property type="component" value="Unassembled WGS sequence"/>
</dbReference>
<reference evidence="2" key="1">
    <citation type="submission" date="2018-01" db="EMBL/GenBank/DDBJ databases">
        <authorList>
            <person name="Mao J.F."/>
        </authorList>
    </citation>
    <scope>NUCLEOTIDE SEQUENCE</scope>
    <source>
        <strain evidence="2">Huo1</strain>
        <tissue evidence="2">Leaf</tissue>
    </source>
</reference>
<feature type="compositionally biased region" description="Basic and acidic residues" evidence="1">
    <location>
        <begin position="1"/>
        <end position="20"/>
    </location>
</feature>
<feature type="compositionally biased region" description="Polar residues" evidence="1">
    <location>
        <begin position="108"/>
        <end position="118"/>
    </location>
</feature>
<organism evidence="2">
    <name type="scientific">Salvia splendens</name>
    <name type="common">Scarlet sage</name>
    <dbReference type="NCBI Taxonomy" id="180675"/>
    <lineage>
        <taxon>Eukaryota</taxon>
        <taxon>Viridiplantae</taxon>
        <taxon>Streptophyta</taxon>
        <taxon>Embryophyta</taxon>
        <taxon>Tracheophyta</taxon>
        <taxon>Spermatophyta</taxon>
        <taxon>Magnoliopsida</taxon>
        <taxon>eudicotyledons</taxon>
        <taxon>Gunneridae</taxon>
        <taxon>Pentapetalae</taxon>
        <taxon>asterids</taxon>
        <taxon>lamiids</taxon>
        <taxon>Lamiales</taxon>
        <taxon>Lamiaceae</taxon>
        <taxon>Nepetoideae</taxon>
        <taxon>Mentheae</taxon>
        <taxon>Salviinae</taxon>
        <taxon>Salvia</taxon>
        <taxon>Salvia subgen. Calosphace</taxon>
        <taxon>core Calosphace</taxon>
    </lineage>
</organism>
<evidence type="ECO:0000313" key="3">
    <source>
        <dbReference type="Proteomes" id="UP000298416"/>
    </source>
</evidence>
<comment type="caution">
    <text evidence="2">The sequence shown here is derived from an EMBL/GenBank/DDBJ whole genome shotgun (WGS) entry which is preliminary data.</text>
</comment>
<protein>
    <recommendedName>
        <fullName evidence="4">E2F-associated phosphoprotein</fullName>
    </recommendedName>
</protein>
<keyword evidence="3" id="KW-1185">Reference proteome</keyword>
<proteinExistence type="predicted"/>
<sequence>MNEKIEAEDSPNRDSEKIVSDDEEIDYSTKPEFYDPKLDEKNESWAEKQRGGRTSDAVLSCPACFTTLSLDCQRHDKYVTQYRAVFVVNCRIKEEVPKPGSRRKRNTRNSQAVTDQTGAAETIKRQNQILNTICFSQCSIEVGVSSVSDLFHVTNFTES</sequence>
<dbReference type="Pfam" id="PF10238">
    <property type="entry name" value="Eapp_C"/>
    <property type="match status" value="1"/>
</dbReference>
<gene>
    <name evidence="2" type="ORF">SASPL_107442</name>
</gene>
<evidence type="ECO:0008006" key="4">
    <source>
        <dbReference type="Google" id="ProtNLM"/>
    </source>
</evidence>
<dbReference type="GO" id="GO:0005634">
    <property type="term" value="C:nucleus"/>
    <property type="evidence" value="ECO:0007669"/>
    <property type="project" value="TreeGrafter"/>
</dbReference>
<reference evidence="2" key="2">
    <citation type="submission" date="2020-08" db="EMBL/GenBank/DDBJ databases">
        <title>Plant Genome Project.</title>
        <authorList>
            <person name="Zhang R.-G."/>
        </authorList>
    </citation>
    <scope>NUCLEOTIDE SEQUENCE</scope>
    <source>
        <strain evidence="2">Huo1</strain>
        <tissue evidence="2">Leaf</tissue>
    </source>
</reference>
<dbReference type="EMBL" id="PNBA02000003">
    <property type="protein sequence ID" value="KAG6429391.1"/>
    <property type="molecule type" value="Genomic_DNA"/>
</dbReference>
<feature type="compositionally biased region" description="Basic and acidic residues" evidence="1">
    <location>
        <begin position="27"/>
        <end position="50"/>
    </location>
</feature>
<dbReference type="PANTHER" id="PTHR15967">
    <property type="entry name" value="E2F-ASSOCIATED PHOSPHOPROTEIN"/>
    <property type="match status" value="1"/>
</dbReference>
<name>A0A8X8YGF9_SALSN</name>
<evidence type="ECO:0000256" key="1">
    <source>
        <dbReference type="SAM" id="MobiDB-lite"/>
    </source>
</evidence>
<dbReference type="PANTHER" id="PTHR15967:SF0">
    <property type="entry name" value="E2F-ASSOCIATED PHOSPHOPROTEIN"/>
    <property type="match status" value="1"/>
</dbReference>
<dbReference type="InterPro" id="IPR019370">
    <property type="entry name" value="E2F-assoc_phosphoprotein"/>
</dbReference>
<evidence type="ECO:0000313" key="2">
    <source>
        <dbReference type="EMBL" id="KAG6429391.1"/>
    </source>
</evidence>
<feature type="region of interest" description="Disordered" evidence="1">
    <location>
        <begin position="97"/>
        <end position="118"/>
    </location>
</feature>
<feature type="region of interest" description="Disordered" evidence="1">
    <location>
        <begin position="1"/>
        <end position="51"/>
    </location>
</feature>
<accession>A0A8X8YGF9</accession>